<dbReference type="PROSITE" id="PS51910">
    <property type="entry name" value="GH18_2"/>
    <property type="match status" value="1"/>
</dbReference>
<protein>
    <submittedName>
        <fullName evidence="5">Spore germination protein YaaH</fullName>
    </submittedName>
</protein>
<dbReference type="SMART" id="SM00257">
    <property type="entry name" value="LysM"/>
    <property type="match status" value="2"/>
</dbReference>
<keyword evidence="2" id="KW-0326">Glycosidase</keyword>
<dbReference type="SMART" id="SM00636">
    <property type="entry name" value="Glyco_18"/>
    <property type="match status" value="1"/>
</dbReference>
<dbReference type="Pfam" id="PF00704">
    <property type="entry name" value="Glyco_hydro_18"/>
    <property type="match status" value="1"/>
</dbReference>
<name>A0A7I8DD49_9BACL</name>
<keyword evidence="6" id="KW-1185">Reference proteome</keyword>
<dbReference type="EMBL" id="AP023366">
    <property type="protein sequence ID" value="BCJ86746.1"/>
    <property type="molecule type" value="Genomic_DNA"/>
</dbReference>
<dbReference type="PANTHER" id="PTHR46066:SF2">
    <property type="entry name" value="CHITINASE DOMAIN-CONTAINING PROTEIN 1"/>
    <property type="match status" value="1"/>
</dbReference>
<organism evidence="5 6">
    <name type="scientific">Effusibacillus dendaii</name>
    <dbReference type="NCBI Taxonomy" id="2743772"/>
    <lineage>
        <taxon>Bacteria</taxon>
        <taxon>Bacillati</taxon>
        <taxon>Bacillota</taxon>
        <taxon>Bacilli</taxon>
        <taxon>Bacillales</taxon>
        <taxon>Alicyclobacillaceae</taxon>
        <taxon>Effusibacillus</taxon>
    </lineage>
</organism>
<dbReference type="GO" id="GO:0012505">
    <property type="term" value="C:endomembrane system"/>
    <property type="evidence" value="ECO:0007669"/>
    <property type="project" value="TreeGrafter"/>
</dbReference>
<evidence type="ECO:0000256" key="1">
    <source>
        <dbReference type="ARBA" id="ARBA00022801"/>
    </source>
</evidence>
<evidence type="ECO:0000313" key="5">
    <source>
        <dbReference type="EMBL" id="BCJ86746.1"/>
    </source>
</evidence>
<dbReference type="Pfam" id="PF01476">
    <property type="entry name" value="LysM"/>
    <property type="match status" value="2"/>
</dbReference>
<dbReference type="AlphaFoldDB" id="A0A7I8DD49"/>
<feature type="domain" description="GH18" evidence="4">
    <location>
        <begin position="104"/>
        <end position="424"/>
    </location>
</feature>
<dbReference type="PROSITE" id="PS51782">
    <property type="entry name" value="LYSM"/>
    <property type="match status" value="1"/>
</dbReference>
<dbReference type="InterPro" id="IPR001223">
    <property type="entry name" value="Glyco_hydro18_cat"/>
</dbReference>
<proteinExistence type="predicted"/>
<evidence type="ECO:0000259" key="3">
    <source>
        <dbReference type="PROSITE" id="PS51782"/>
    </source>
</evidence>
<dbReference type="CDD" id="cd02874">
    <property type="entry name" value="GH18_CFLE_spore_hydrolase"/>
    <property type="match status" value="1"/>
</dbReference>
<dbReference type="InterPro" id="IPR041704">
    <property type="entry name" value="CFLE_GH18"/>
</dbReference>
<evidence type="ECO:0000256" key="2">
    <source>
        <dbReference type="ARBA" id="ARBA00023295"/>
    </source>
</evidence>
<evidence type="ECO:0000313" key="6">
    <source>
        <dbReference type="Proteomes" id="UP000593802"/>
    </source>
</evidence>
<dbReference type="InterPro" id="IPR011583">
    <property type="entry name" value="Chitinase_II/V-like_cat"/>
</dbReference>
<dbReference type="Gene3D" id="3.10.50.10">
    <property type="match status" value="1"/>
</dbReference>
<dbReference type="GO" id="GO:0070492">
    <property type="term" value="F:oligosaccharide binding"/>
    <property type="evidence" value="ECO:0007669"/>
    <property type="project" value="TreeGrafter"/>
</dbReference>
<dbReference type="InterPro" id="IPR018392">
    <property type="entry name" value="LysM"/>
</dbReference>
<dbReference type="SUPFAM" id="SSF54106">
    <property type="entry name" value="LysM domain"/>
    <property type="match status" value="1"/>
</dbReference>
<dbReference type="GO" id="GO:0008061">
    <property type="term" value="F:chitin binding"/>
    <property type="evidence" value="ECO:0007669"/>
    <property type="project" value="InterPro"/>
</dbReference>
<dbReference type="PANTHER" id="PTHR46066">
    <property type="entry name" value="CHITINASE DOMAIN-CONTAINING PROTEIN 1 FAMILY MEMBER"/>
    <property type="match status" value="1"/>
</dbReference>
<accession>A0A7I8DD49</accession>
<dbReference type="SUPFAM" id="SSF51445">
    <property type="entry name" value="(Trans)glycosidases"/>
    <property type="match status" value="1"/>
</dbReference>
<dbReference type="GO" id="GO:0016798">
    <property type="term" value="F:hydrolase activity, acting on glycosyl bonds"/>
    <property type="evidence" value="ECO:0007669"/>
    <property type="project" value="UniProtKB-KW"/>
</dbReference>
<evidence type="ECO:0000259" key="4">
    <source>
        <dbReference type="PROSITE" id="PS51910"/>
    </source>
</evidence>
<dbReference type="CDD" id="cd00118">
    <property type="entry name" value="LysM"/>
    <property type="match status" value="2"/>
</dbReference>
<dbReference type="Gene3D" id="3.10.350.10">
    <property type="entry name" value="LysM domain"/>
    <property type="match status" value="2"/>
</dbReference>
<gene>
    <name evidence="5" type="primary">yaaH</name>
    <name evidence="5" type="ORF">skT53_17310</name>
</gene>
<reference evidence="5 6" key="1">
    <citation type="submission" date="2020-08" db="EMBL/GenBank/DDBJ databases">
        <title>Complete Genome Sequence of Effusibacillus dendaii Strain skT53, Isolated from Farmland soil.</title>
        <authorList>
            <person name="Konishi T."/>
            <person name="Kawasaki H."/>
        </authorList>
    </citation>
    <scope>NUCLEOTIDE SEQUENCE [LARGE SCALE GENOMIC DNA]</scope>
    <source>
        <strain evidence="6">skT53</strain>
    </source>
</reference>
<dbReference type="Gene3D" id="3.20.20.80">
    <property type="entry name" value="Glycosidases"/>
    <property type="match status" value="1"/>
</dbReference>
<dbReference type="Proteomes" id="UP000593802">
    <property type="component" value="Chromosome"/>
</dbReference>
<keyword evidence="1" id="KW-0378">Hydrolase</keyword>
<sequence>MQIHVVKRGDTIWNIAKQYGTTPEEIIRLNQPPNPNSLVVGQTLLIPSAGRADIVKSGESFYTTAQQYGVSQELEQANPGVSPADLQVGQQVQIPREAQLKRTIEVNAYLEPSGGPDDRATLREVAPYLTYVSVFSYRATRDGGLTSPNDSFALAAAREFGIAPLLVMTNFEADIGFSAELARAIITSEEVKNRLFDNLVRIIREKGFVGVNVDFERVGPEDRETYNQFLRDLAARLHAVGAILSTALAPKESDYVGGEWHGAHDYRAHGEIVDFTIIMTYEWGWSGGPAYAVAPINKMRDVLRYAVTRIPPRKILMGFPLYGYDWTLPFAPGTTARTISPQAAIRLADRENQAIEYDETLQAPFFHYYDNQGRQHEVWFEDARSAKAKLNLINEFNLRGVSFWELGNPFPQIWHLLADMFTIRKLR</sequence>
<dbReference type="RefSeq" id="WP_200760712.1">
    <property type="nucleotide sequence ID" value="NZ_AP023366.1"/>
</dbReference>
<dbReference type="KEGG" id="eff:skT53_17310"/>
<feature type="domain" description="LysM" evidence="3">
    <location>
        <begin position="2"/>
        <end position="46"/>
    </location>
</feature>
<dbReference type="GO" id="GO:0005975">
    <property type="term" value="P:carbohydrate metabolic process"/>
    <property type="evidence" value="ECO:0007669"/>
    <property type="project" value="InterPro"/>
</dbReference>
<dbReference type="InterPro" id="IPR036779">
    <property type="entry name" value="LysM_dom_sf"/>
</dbReference>
<dbReference type="InterPro" id="IPR017853">
    <property type="entry name" value="GH"/>
</dbReference>
<dbReference type="InterPro" id="IPR029070">
    <property type="entry name" value="Chitinase_insertion_sf"/>
</dbReference>